<gene>
    <name evidence="1" type="ORF">ME5_01652</name>
</gene>
<dbReference type="eggNOG" id="COG3803">
    <property type="taxonomic scope" value="Bacteria"/>
</dbReference>
<evidence type="ECO:0000313" key="2">
    <source>
        <dbReference type="Proteomes" id="UP000008952"/>
    </source>
</evidence>
<dbReference type="SUPFAM" id="SSF48452">
    <property type="entry name" value="TPR-like"/>
    <property type="match status" value="1"/>
</dbReference>
<dbReference type="EMBL" id="AIMB01000008">
    <property type="protein sequence ID" value="EJF89101.1"/>
    <property type="molecule type" value="Genomic_DNA"/>
</dbReference>
<dbReference type="InterPro" id="IPR010323">
    <property type="entry name" value="DUF924"/>
</dbReference>
<name>J0QT90_9HYPH</name>
<dbReference type="OrthoDB" id="7593450at2"/>
<protein>
    <recommendedName>
        <fullName evidence="3">DUF924 domain-containing protein</fullName>
    </recommendedName>
</protein>
<sequence>MDEITLKPRDVLDFWLAAGRDQWFAKNEAFDQTITQRFKKLWQKALAGRLNHWSDDDEGLMALILILDQFPRNMFRDDARAFCSDKQAKKFTEKALNISLDKRVDPSLRGFIYLPLEHSEHIDDQTRSLELFQKLGNDSMLSYAQLHYDIIAKFGRFPHRNKALGRITTPQEQDFLDNGGFKG</sequence>
<dbReference type="Gene3D" id="1.25.40.10">
    <property type="entry name" value="Tetratricopeptide repeat domain"/>
    <property type="match status" value="1"/>
</dbReference>
<dbReference type="PATRIC" id="fig|1094558.3.peg.1774"/>
<dbReference type="HOGENOM" id="CLU_065010_2_0_5"/>
<evidence type="ECO:0000313" key="1">
    <source>
        <dbReference type="EMBL" id="EJF89101.1"/>
    </source>
</evidence>
<dbReference type="RefSeq" id="WP_008040199.1">
    <property type="nucleotide sequence ID" value="NZ_JH725147.1"/>
</dbReference>
<organism evidence="1 2">
    <name type="scientific">Bartonella tamiae Th239</name>
    <dbReference type="NCBI Taxonomy" id="1094558"/>
    <lineage>
        <taxon>Bacteria</taxon>
        <taxon>Pseudomonadati</taxon>
        <taxon>Pseudomonadota</taxon>
        <taxon>Alphaproteobacteria</taxon>
        <taxon>Hyphomicrobiales</taxon>
        <taxon>Bartonellaceae</taxon>
        <taxon>Bartonella</taxon>
    </lineage>
</organism>
<dbReference type="AlphaFoldDB" id="J0QT90"/>
<dbReference type="InterPro" id="IPR011990">
    <property type="entry name" value="TPR-like_helical_dom_sf"/>
</dbReference>
<dbReference type="Pfam" id="PF06041">
    <property type="entry name" value="DUF924"/>
    <property type="match status" value="1"/>
</dbReference>
<evidence type="ECO:0008006" key="3">
    <source>
        <dbReference type="Google" id="ProtNLM"/>
    </source>
</evidence>
<reference evidence="1 2" key="1">
    <citation type="submission" date="2012-03" db="EMBL/GenBank/DDBJ databases">
        <title>The Genome Sequence of Bartonella tamiae Th239.</title>
        <authorList>
            <consortium name="The Broad Institute Genome Sequencing Platform"/>
            <consortium name="The Broad Institute Genome Sequencing Center for Infectious Disease"/>
            <person name="Feldgarden M."/>
            <person name="Kirby J."/>
            <person name="Kosoy M."/>
            <person name="Birtles R."/>
            <person name="Probert W.S."/>
            <person name="Chiaraviglio L."/>
            <person name="Young S.K."/>
            <person name="Zeng Q."/>
            <person name="Gargeya S."/>
            <person name="Fitzgerald M."/>
            <person name="Haas B."/>
            <person name="Abouelleil A."/>
            <person name="Alvarado L."/>
            <person name="Arachchi H.M."/>
            <person name="Berlin A."/>
            <person name="Chapman S.B."/>
            <person name="Gearin G."/>
            <person name="Goldberg J."/>
            <person name="Griggs A."/>
            <person name="Gujja S."/>
            <person name="Hansen M."/>
            <person name="Heiman D."/>
            <person name="Howarth C."/>
            <person name="Larimer J."/>
            <person name="Lui A."/>
            <person name="MacDonald P.J.P."/>
            <person name="McCowen C."/>
            <person name="Montmayeur A."/>
            <person name="Murphy C."/>
            <person name="Neiman D."/>
            <person name="Pearson M."/>
            <person name="Priest M."/>
            <person name="Roberts A."/>
            <person name="Saif S."/>
            <person name="Shea T."/>
            <person name="Sisk P."/>
            <person name="Stolte C."/>
            <person name="Sykes S."/>
            <person name="Wortman J."/>
            <person name="Nusbaum C."/>
            <person name="Birren B."/>
        </authorList>
    </citation>
    <scope>NUCLEOTIDE SEQUENCE [LARGE SCALE GENOMIC DNA]</scope>
    <source>
        <strain evidence="1 2">Th239</strain>
    </source>
</reference>
<proteinExistence type="predicted"/>
<accession>J0QT90</accession>
<dbReference type="Proteomes" id="UP000008952">
    <property type="component" value="Unassembled WGS sequence"/>
</dbReference>
<comment type="caution">
    <text evidence="1">The sequence shown here is derived from an EMBL/GenBank/DDBJ whole genome shotgun (WGS) entry which is preliminary data.</text>
</comment>
<dbReference type="Gene3D" id="1.20.58.320">
    <property type="entry name" value="TPR-like"/>
    <property type="match status" value="1"/>
</dbReference>
<keyword evidence="2" id="KW-1185">Reference proteome</keyword>